<dbReference type="RefSeq" id="WP_125007850.1">
    <property type="nucleotide sequence ID" value="NZ_BEXA01000001.1"/>
</dbReference>
<keyword evidence="3 9" id="KW-0963">Cytoplasm</keyword>
<dbReference type="Gene3D" id="2.120.10.90">
    <property type="entry name" value="DNA gyrase/topoisomerase IV, subunit A, C-terminal"/>
    <property type="match status" value="1"/>
</dbReference>
<dbReference type="PANTHER" id="PTHR43493">
    <property type="entry name" value="DNA GYRASE/TOPOISOMERASE SUBUNIT A"/>
    <property type="match status" value="1"/>
</dbReference>
<sequence length="836" mass="93116">MANENSNYDGRVTNVDLVKKMRTSFLDYAMSVIVARALPDVRDGLKPVHRRILYDMHELGVTPDKPYKKSARIVGDVLGKYHPHGDSAVYESMVRMAQDFSYRYMLVDGHGNFGSVDGDGAAAMRYTEARLSKIALEMLRDINKDTIDFVDNYDGTEREPSILPARFPNLLVNGASGIAVGMATNIPPHNLAEVISAIHILMDNPDATTADLMEALPGPDFPTGGVVMGKSGIRKAYETGKGTITLRAKVEIEGDASSKQKIVATELPYMVNKAKLIERVAELVRDKRIEGISDINDESDREGLRVVIDVKREASAEVILNNLYKLTLMQTSFSFNMLAIVDDTPRILSLKEILTYYLEHQVEVITRRTKYDLNKAQARAHILEGLRIALDHIDAIIKIIRGSQTGEIAKNQLIDDFGLSDKQAQAILDMRLVRLTGLEREKIDKEYAELMKSIEEFKEILSSRERINQIIYQELLEIQSKFGDARRTELLVGEVLSLEDEDLIEEEDVIISLTHNGYIKRIPTDEFKSQNRGGRGVQGMGVHDDDFVEHLVSTSTHDVLLFFTDAGKIYRMKGYEIPEYGRSAKGIPIINLLSIENGEKIQAVINISDRNNDSEKELFFVTRNGTVKRTPVAEFTNIRSNGLKAIHLKDGDEVNNVLIVEADQNIIIGTHRGYAVSFKASDVRSMGRSATGVRGIRLREEDYVVGSDILSPDSEVFIISEKGYGKRTHANQYPIKGRGGKGIKTANITEKNGPLAGLTTVDGKEDIMLITDKGVMIRFDVNGVSETGRATLGVHLIRMDDDAKVATMAKVEKEAPEDDEENSEVIDESVDNHSEE</sequence>
<keyword evidence="4 9" id="KW-0547">Nucleotide-binding</keyword>
<reference evidence="13 14" key="1">
    <citation type="submission" date="2017-11" db="EMBL/GenBank/DDBJ databases">
        <title>Draft Genome Sequence of Lactobacillus curieae NBRC 111893 isolated from Koso, a Japanese sugar-Vegetable Fermented Beverage.</title>
        <authorList>
            <person name="Chiou T.Y."/>
            <person name="Oshima K."/>
            <person name="Suda W."/>
            <person name="Hattori M."/>
            <person name="Takahashi T."/>
        </authorList>
    </citation>
    <scope>NUCLEOTIDE SEQUENCE [LARGE SCALE GENOMIC DNA]</scope>
    <source>
        <strain evidence="13 14">NBRC111893</strain>
    </source>
</reference>
<name>A0A401FJQ0_9LACO</name>
<keyword evidence="8 9" id="KW-0413">Isomerase</keyword>
<dbReference type="EMBL" id="BEXA01000001">
    <property type="protein sequence ID" value="GAY72461.1"/>
    <property type="molecule type" value="Genomic_DNA"/>
</dbReference>
<dbReference type="STRING" id="1138822.PL11_004065"/>
<dbReference type="GO" id="GO:0003677">
    <property type="term" value="F:DNA binding"/>
    <property type="evidence" value="ECO:0007669"/>
    <property type="project" value="UniProtKB-UniRule"/>
</dbReference>
<dbReference type="InterPro" id="IPR002205">
    <property type="entry name" value="Topo_IIA_dom_A"/>
</dbReference>
<dbReference type="FunFam" id="3.90.199.10:FF:000001">
    <property type="entry name" value="DNA gyrase subunit A"/>
    <property type="match status" value="1"/>
</dbReference>
<evidence type="ECO:0000256" key="11">
    <source>
        <dbReference type="SAM" id="MobiDB-lite"/>
    </source>
</evidence>
<organism evidence="13 14">
    <name type="scientific">Lentilactobacillus kosonis</name>
    <dbReference type="NCBI Taxonomy" id="2810561"/>
    <lineage>
        <taxon>Bacteria</taxon>
        <taxon>Bacillati</taxon>
        <taxon>Bacillota</taxon>
        <taxon>Bacilli</taxon>
        <taxon>Lactobacillales</taxon>
        <taxon>Lactobacillaceae</taxon>
        <taxon>Lentilactobacillus</taxon>
    </lineage>
</organism>
<dbReference type="InterPro" id="IPR013760">
    <property type="entry name" value="Topo_IIA-like_dom_sf"/>
</dbReference>
<feature type="active site" description="O-(5'-phospho-DNA)-tyrosine intermediate" evidence="9 10">
    <location>
        <position position="126"/>
    </location>
</feature>
<evidence type="ECO:0000313" key="14">
    <source>
        <dbReference type="Proteomes" id="UP000286974"/>
    </source>
</evidence>
<keyword evidence="5 9" id="KW-0067">ATP-binding</keyword>
<dbReference type="FunFam" id="2.120.10.90:FF:000004">
    <property type="entry name" value="DNA gyrase subunit A"/>
    <property type="match status" value="1"/>
</dbReference>
<dbReference type="SUPFAM" id="SSF56719">
    <property type="entry name" value="Type II DNA topoisomerase"/>
    <property type="match status" value="1"/>
</dbReference>
<dbReference type="CDD" id="cd00187">
    <property type="entry name" value="TOP4c"/>
    <property type="match status" value="1"/>
</dbReference>
<dbReference type="GO" id="GO:0005694">
    <property type="term" value="C:chromosome"/>
    <property type="evidence" value="ECO:0007669"/>
    <property type="project" value="InterPro"/>
</dbReference>
<dbReference type="GO" id="GO:0006265">
    <property type="term" value="P:DNA topological change"/>
    <property type="evidence" value="ECO:0007669"/>
    <property type="project" value="UniProtKB-UniRule"/>
</dbReference>
<comment type="caution">
    <text evidence="13">The sequence shown here is derived from an EMBL/GenBank/DDBJ whole genome shotgun (WGS) entry which is preliminary data.</text>
</comment>
<dbReference type="HAMAP" id="MF_01897">
    <property type="entry name" value="GyrA"/>
    <property type="match status" value="1"/>
</dbReference>
<dbReference type="PROSITE" id="PS52040">
    <property type="entry name" value="TOPO_IIA"/>
    <property type="match status" value="1"/>
</dbReference>
<comment type="catalytic activity">
    <reaction evidence="1 9 10">
        <text>ATP-dependent breakage, passage and rejoining of double-stranded DNA.</text>
        <dbReference type="EC" id="5.6.2.2"/>
    </reaction>
</comment>
<feature type="domain" description="Topo IIA-type catalytic" evidence="12">
    <location>
        <begin position="38"/>
        <end position="503"/>
    </location>
</feature>
<dbReference type="PANTHER" id="PTHR43493:SF5">
    <property type="entry name" value="DNA GYRASE SUBUNIT A, CHLOROPLASTIC_MITOCHONDRIAL"/>
    <property type="match status" value="1"/>
</dbReference>
<comment type="similarity">
    <text evidence="2 9">Belongs to the type II topoisomerase GyrA/ParC subunit family.</text>
</comment>
<evidence type="ECO:0000256" key="9">
    <source>
        <dbReference type="HAMAP-Rule" id="MF_01897"/>
    </source>
</evidence>
<dbReference type="GO" id="GO:0005737">
    <property type="term" value="C:cytoplasm"/>
    <property type="evidence" value="ECO:0007669"/>
    <property type="project" value="UniProtKB-SubCell"/>
</dbReference>
<comment type="miscellaneous">
    <text evidence="9">Few gyrases are as efficient as E.coli at forming negative supercoils. Not all organisms have 2 type II topoisomerases; in organisms with a single type II topoisomerase this enzyme also has to decatenate newly replicated chromosomes.</text>
</comment>
<dbReference type="InterPro" id="IPR035516">
    <property type="entry name" value="Gyrase/topoIV_suA_C"/>
</dbReference>
<feature type="compositionally biased region" description="Acidic residues" evidence="11">
    <location>
        <begin position="815"/>
        <end position="829"/>
    </location>
</feature>
<gene>
    <name evidence="9" type="primary">gyrA</name>
    <name evidence="13" type="ORF">NBRC111893_607</name>
</gene>
<accession>A0A401FJQ0</accession>
<evidence type="ECO:0000256" key="5">
    <source>
        <dbReference type="ARBA" id="ARBA00022840"/>
    </source>
</evidence>
<dbReference type="Gene3D" id="3.30.1360.40">
    <property type="match status" value="1"/>
</dbReference>
<evidence type="ECO:0000313" key="13">
    <source>
        <dbReference type="EMBL" id="GAY72461.1"/>
    </source>
</evidence>
<dbReference type="InterPro" id="IPR050220">
    <property type="entry name" value="Type_II_DNA_Topoisomerases"/>
</dbReference>
<protein>
    <recommendedName>
        <fullName evidence="9">DNA gyrase subunit A</fullName>
        <ecNumber evidence="9">5.6.2.2</ecNumber>
    </recommendedName>
</protein>
<evidence type="ECO:0000256" key="10">
    <source>
        <dbReference type="PROSITE-ProRule" id="PRU01384"/>
    </source>
</evidence>
<dbReference type="Pfam" id="PF00521">
    <property type="entry name" value="DNA_topoisoIV"/>
    <property type="match status" value="1"/>
</dbReference>
<dbReference type="Gene3D" id="1.10.268.10">
    <property type="entry name" value="Topoisomerase, domain 3"/>
    <property type="match status" value="1"/>
</dbReference>
<keyword evidence="14" id="KW-1185">Reference proteome</keyword>
<dbReference type="NCBIfam" id="NF004044">
    <property type="entry name" value="PRK05561.1"/>
    <property type="match status" value="1"/>
</dbReference>
<dbReference type="SMART" id="SM00434">
    <property type="entry name" value="TOP4c"/>
    <property type="match status" value="1"/>
</dbReference>
<evidence type="ECO:0000256" key="6">
    <source>
        <dbReference type="ARBA" id="ARBA00023029"/>
    </source>
</evidence>
<evidence type="ECO:0000256" key="3">
    <source>
        <dbReference type="ARBA" id="ARBA00022490"/>
    </source>
</evidence>
<dbReference type="OrthoDB" id="9806486at2"/>
<dbReference type="GO" id="GO:0006261">
    <property type="term" value="P:DNA-templated DNA replication"/>
    <property type="evidence" value="ECO:0007669"/>
    <property type="project" value="UniProtKB-UniRule"/>
</dbReference>
<evidence type="ECO:0000256" key="1">
    <source>
        <dbReference type="ARBA" id="ARBA00000185"/>
    </source>
</evidence>
<dbReference type="FunFam" id="3.30.1360.40:FF:000002">
    <property type="entry name" value="DNA gyrase subunit A"/>
    <property type="match status" value="1"/>
</dbReference>
<dbReference type="GO" id="GO:0009330">
    <property type="term" value="C:DNA topoisomerase type II (double strand cut, ATP-hydrolyzing) complex"/>
    <property type="evidence" value="ECO:0007669"/>
    <property type="project" value="TreeGrafter"/>
</dbReference>
<dbReference type="NCBIfam" id="NF004043">
    <property type="entry name" value="PRK05560.1"/>
    <property type="match status" value="1"/>
</dbReference>
<evidence type="ECO:0000259" key="12">
    <source>
        <dbReference type="PROSITE" id="PS52040"/>
    </source>
</evidence>
<dbReference type="InterPro" id="IPR013757">
    <property type="entry name" value="Topo_IIA_A_a_sf"/>
</dbReference>
<proteinExistence type="inferred from homology"/>
<dbReference type="InterPro" id="IPR006691">
    <property type="entry name" value="GyrA/parC_rep"/>
</dbReference>
<comment type="subcellular location">
    <subcellularLocation>
        <location evidence="9">Cytoplasm</location>
    </subcellularLocation>
</comment>
<feature type="region of interest" description="Disordered" evidence="11">
    <location>
        <begin position="808"/>
        <end position="836"/>
    </location>
</feature>
<comment type="function">
    <text evidence="9">A type II topoisomerase that negatively supercoils closed circular double-stranded (ds) DNA in an ATP-dependent manner to modulate DNA topology and maintain chromosomes in an underwound state. Negative supercoiling favors strand separation, and DNA replication, transcription, recombination and repair, all of which involve strand separation. Also able to catalyze the interconversion of other topological isomers of dsDNA rings, including catenanes and knotted rings. Type II topoisomerases break and join 2 DNA strands simultaneously in an ATP-dependent manner.</text>
</comment>
<feature type="short sequence motif" description="GyrA-box" evidence="9">
    <location>
        <begin position="530"/>
        <end position="536"/>
    </location>
</feature>
<keyword evidence="7 9" id="KW-0238">DNA-binding</keyword>
<dbReference type="GO" id="GO:0034335">
    <property type="term" value="F:DNA negative supercoiling activity"/>
    <property type="evidence" value="ECO:0007669"/>
    <property type="project" value="UniProtKB-ARBA"/>
</dbReference>
<evidence type="ECO:0000256" key="2">
    <source>
        <dbReference type="ARBA" id="ARBA00008263"/>
    </source>
</evidence>
<dbReference type="Gene3D" id="3.90.199.10">
    <property type="entry name" value="Topoisomerase II, domain 5"/>
    <property type="match status" value="1"/>
</dbReference>
<dbReference type="Pfam" id="PF03989">
    <property type="entry name" value="DNA_gyraseA_C"/>
    <property type="match status" value="6"/>
</dbReference>
<dbReference type="InterPro" id="IPR005743">
    <property type="entry name" value="GyrA"/>
</dbReference>
<dbReference type="Proteomes" id="UP000286974">
    <property type="component" value="Unassembled WGS sequence"/>
</dbReference>
<dbReference type="AlphaFoldDB" id="A0A401FJQ0"/>
<dbReference type="InterPro" id="IPR013758">
    <property type="entry name" value="Topo_IIA_A/C_ab"/>
</dbReference>
<dbReference type="NCBIfam" id="TIGR01063">
    <property type="entry name" value="gyrA"/>
    <property type="match status" value="1"/>
</dbReference>
<comment type="subunit">
    <text evidence="9">Heterotetramer, composed of two GyrA and two GyrB chains. In the heterotetramer, GyrA contains the active site tyrosine that forms a transient covalent intermediate with DNA, while GyrB binds cofactors and catalyzes ATP hydrolysis.</text>
</comment>
<evidence type="ECO:0000256" key="7">
    <source>
        <dbReference type="ARBA" id="ARBA00023125"/>
    </source>
</evidence>
<dbReference type="SUPFAM" id="SSF101904">
    <property type="entry name" value="GyrA/ParC C-terminal domain-like"/>
    <property type="match status" value="1"/>
</dbReference>
<dbReference type="GO" id="GO:0005524">
    <property type="term" value="F:ATP binding"/>
    <property type="evidence" value="ECO:0007669"/>
    <property type="project" value="UniProtKB-UniRule"/>
</dbReference>
<dbReference type="FunFam" id="1.10.268.10:FF:000001">
    <property type="entry name" value="DNA gyrase subunit A"/>
    <property type="match status" value="1"/>
</dbReference>
<keyword evidence="6 9" id="KW-0799">Topoisomerase</keyword>
<evidence type="ECO:0000256" key="4">
    <source>
        <dbReference type="ARBA" id="ARBA00022741"/>
    </source>
</evidence>
<dbReference type="EC" id="5.6.2.2" evidence="9"/>
<evidence type="ECO:0000256" key="8">
    <source>
        <dbReference type="ARBA" id="ARBA00023235"/>
    </source>
</evidence>